<evidence type="ECO:0000256" key="1">
    <source>
        <dbReference type="PROSITE-ProRule" id="PRU00117"/>
    </source>
</evidence>
<evidence type="ECO:0008006" key="4">
    <source>
        <dbReference type="Google" id="ProtNLM"/>
    </source>
</evidence>
<evidence type="ECO:0000313" key="3">
    <source>
        <dbReference type="Proteomes" id="UP000694407"/>
    </source>
</evidence>
<dbReference type="InterPro" id="IPR036612">
    <property type="entry name" value="KH_dom_type_1_sf"/>
</dbReference>
<dbReference type="Gene3D" id="3.30.1370.10">
    <property type="entry name" value="K Homology domain, type 1"/>
    <property type="match status" value="1"/>
</dbReference>
<accession>A0A8C5YKW1</accession>
<name>A0A8C5YKW1_MARMA</name>
<keyword evidence="1" id="KW-0694">RNA-binding</keyword>
<proteinExistence type="predicted"/>
<keyword evidence="3" id="KW-1185">Reference proteome</keyword>
<dbReference type="Proteomes" id="UP000694407">
    <property type="component" value="Unplaced"/>
</dbReference>
<protein>
    <recommendedName>
        <fullName evidence="4">K Homology domain-containing protein</fullName>
    </recommendedName>
</protein>
<dbReference type="Ensembl" id="ENSMMMT00000000520.1">
    <property type="protein sequence ID" value="ENSMMMP00000000473.1"/>
    <property type="gene ID" value="ENSMMMG00000000458.1"/>
</dbReference>
<reference evidence="2" key="2">
    <citation type="submission" date="2025-09" db="UniProtKB">
        <authorList>
            <consortium name="Ensembl"/>
        </authorList>
    </citation>
    <scope>IDENTIFICATION</scope>
</reference>
<sequence length="67" mass="7043">ITGMGHGLQLSVTLTCVIQLLMHGKEVGSILGKKGGSVKKMREESSPLHHVRACTAVTAGCEQQWGG</sequence>
<dbReference type="GO" id="GO:0003723">
    <property type="term" value="F:RNA binding"/>
    <property type="evidence" value="ECO:0007669"/>
    <property type="project" value="UniProtKB-UniRule"/>
</dbReference>
<evidence type="ECO:0000313" key="2">
    <source>
        <dbReference type="Ensembl" id="ENSMMMP00000000473.1"/>
    </source>
</evidence>
<organism evidence="2 3">
    <name type="scientific">Marmota marmota marmota</name>
    <name type="common">Alpine marmot</name>
    <dbReference type="NCBI Taxonomy" id="9994"/>
    <lineage>
        <taxon>Eukaryota</taxon>
        <taxon>Metazoa</taxon>
        <taxon>Chordata</taxon>
        <taxon>Craniata</taxon>
        <taxon>Vertebrata</taxon>
        <taxon>Euteleostomi</taxon>
        <taxon>Mammalia</taxon>
        <taxon>Eutheria</taxon>
        <taxon>Euarchontoglires</taxon>
        <taxon>Glires</taxon>
        <taxon>Rodentia</taxon>
        <taxon>Sciuromorpha</taxon>
        <taxon>Sciuridae</taxon>
        <taxon>Xerinae</taxon>
        <taxon>Marmotini</taxon>
        <taxon>Marmota</taxon>
    </lineage>
</organism>
<dbReference type="AlphaFoldDB" id="A0A8C5YKW1"/>
<dbReference type="PROSITE" id="PS50084">
    <property type="entry name" value="KH_TYPE_1"/>
    <property type="match status" value="1"/>
</dbReference>
<reference evidence="2" key="1">
    <citation type="submission" date="2025-08" db="UniProtKB">
        <authorList>
            <consortium name="Ensembl"/>
        </authorList>
    </citation>
    <scope>IDENTIFICATION</scope>
</reference>